<keyword evidence="1" id="KW-1133">Transmembrane helix</keyword>
<name>A0A6G1GYU1_9PEZI</name>
<dbReference type="EMBL" id="ML977158">
    <property type="protein sequence ID" value="KAF1986133.1"/>
    <property type="molecule type" value="Genomic_DNA"/>
</dbReference>
<dbReference type="AlphaFoldDB" id="A0A6G1GYU1"/>
<gene>
    <name evidence="2" type="ORF">K402DRAFT_393986</name>
</gene>
<sequence length="55" mass="6569">MYSKQIVHITTLDEYDRMIHEMQFDSKRILFHWVSILGILTCYRVMEDSCSSALL</sequence>
<reference evidence="2" key="1">
    <citation type="journal article" date="2020" name="Stud. Mycol.">
        <title>101 Dothideomycetes genomes: a test case for predicting lifestyles and emergence of pathogens.</title>
        <authorList>
            <person name="Haridas S."/>
            <person name="Albert R."/>
            <person name="Binder M."/>
            <person name="Bloem J."/>
            <person name="Labutti K."/>
            <person name="Salamov A."/>
            <person name="Andreopoulos B."/>
            <person name="Baker S."/>
            <person name="Barry K."/>
            <person name="Bills G."/>
            <person name="Bluhm B."/>
            <person name="Cannon C."/>
            <person name="Castanera R."/>
            <person name="Culley D."/>
            <person name="Daum C."/>
            <person name="Ezra D."/>
            <person name="Gonzalez J."/>
            <person name="Henrissat B."/>
            <person name="Kuo A."/>
            <person name="Liang C."/>
            <person name="Lipzen A."/>
            <person name="Lutzoni F."/>
            <person name="Magnuson J."/>
            <person name="Mondo S."/>
            <person name="Nolan M."/>
            <person name="Ohm R."/>
            <person name="Pangilinan J."/>
            <person name="Park H.-J."/>
            <person name="Ramirez L."/>
            <person name="Alfaro M."/>
            <person name="Sun H."/>
            <person name="Tritt A."/>
            <person name="Yoshinaga Y."/>
            <person name="Zwiers L.-H."/>
            <person name="Turgeon B."/>
            <person name="Goodwin S."/>
            <person name="Spatafora J."/>
            <person name="Crous P."/>
            <person name="Grigoriev I."/>
        </authorList>
    </citation>
    <scope>NUCLEOTIDE SEQUENCE</scope>
    <source>
        <strain evidence="2">CBS 113979</strain>
    </source>
</reference>
<organism evidence="2 3">
    <name type="scientific">Aulographum hederae CBS 113979</name>
    <dbReference type="NCBI Taxonomy" id="1176131"/>
    <lineage>
        <taxon>Eukaryota</taxon>
        <taxon>Fungi</taxon>
        <taxon>Dikarya</taxon>
        <taxon>Ascomycota</taxon>
        <taxon>Pezizomycotina</taxon>
        <taxon>Dothideomycetes</taxon>
        <taxon>Pleosporomycetidae</taxon>
        <taxon>Aulographales</taxon>
        <taxon>Aulographaceae</taxon>
    </lineage>
</organism>
<evidence type="ECO:0000313" key="2">
    <source>
        <dbReference type="EMBL" id="KAF1986133.1"/>
    </source>
</evidence>
<keyword evidence="1" id="KW-0812">Transmembrane</keyword>
<protein>
    <submittedName>
        <fullName evidence="2">Uncharacterized protein</fullName>
    </submittedName>
</protein>
<dbReference type="Proteomes" id="UP000800041">
    <property type="component" value="Unassembled WGS sequence"/>
</dbReference>
<feature type="transmembrane region" description="Helical" evidence="1">
    <location>
        <begin position="29"/>
        <end position="46"/>
    </location>
</feature>
<proteinExistence type="predicted"/>
<keyword evidence="1" id="KW-0472">Membrane</keyword>
<evidence type="ECO:0000313" key="3">
    <source>
        <dbReference type="Proteomes" id="UP000800041"/>
    </source>
</evidence>
<accession>A0A6G1GYU1</accession>
<evidence type="ECO:0000256" key="1">
    <source>
        <dbReference type="SAM" id="Phobius"/>
    </source>
</evidence>
<keyword evidence="3" id="KW-1185">Reference proteome</keyword>